<feature type="region of interest" description="Disordered" evidence="1">
    <location>
        <begin position="819"/>
        <end position="851"/>
    </location>
</feature>
<evidence type="ECO:0000256" key="1">
    <source>
        <dbReference type="SAM" id="MobiDB-lite"/>
    </source>
</evidence>
<gene>
    <name evidence="2" type="ORF">MMYC01_206331</name>
</gene>
<evidence type="ECO:0000313" key="2">
    <source>
        <dbReference type="EMBL" id="KXX77077.1"/>
    </source>
</evidence>
<dbReference type="STRING" id="100816.A0A175W043"/>
<proteinExistence type="predicted"/>
<dbReference type="EMBL" id="LCTW02000178">
    <property type="protein sequence ID" value="KXX77077.1"/>
    <property type="molecule type" value="Genomic_DNA"/>
</dbReference>
<evidence type="ECO:0000313" key="3">
    <source>
        <dbReference type="Proteomes" id="UP000078237"/>
    </source>
</evidence>
<dbReference type="VEuPathDB" id="FungiDB:MMYC01_206331"/>
<dbReference type="AlphaFoldDB" id="A0A175W043"/>
<dbReference type="Proteomes" id="UP000078237">
    <property type="component" value="Unassembled WGS sequence"/>
</dbReference>
<dbReference type="OrthoDB" id="2549237at2759"/>
<keyword evidence="3" id="KW-1185">Reference proteome</keyword>
<comment type="caution">
    <text evidence="2">The sequence shown here is derived from an EMBL/GenBank/DDBJ whole genome shotgun (WGS) entry which is preliminary data.</text>
</comment>
<sequence>MASSSLNERLRTGTHAQVAEHLREAIRTSAAASLTSQLLDAIKTGAIPPAVFGAYIDISHDPHALAAAIHQDHSVVVRRAAICRLSKILRSEADFCSTWEALGGAAGIAARMCELSVVDVDLLCRALGSTSGAQGARAERERSMTQLLALLSPLNSSEAGPKLESGIKRDARPLYTSYLHIVKACTAQVRTEWATKEDWPHHIKRRLYLAHAEMFREQEMQAAFSRKDGILRLDGPALFFRQDKSFAERVLARIISHSPDALEIDPGQFVTTLALPLAKHVSRRGTSGKMRERVWGMILEAFERWPKCGEQFEAGFSRSYRCPQPLAKLLVNWWTHAATGEQRANAATICEAFLKCLLRAQALHIRDFPKFLTAAKFRDRFDLLCWLFQYQGQYGFNIASPGEADKAQLQALKHKIPSKLFTIIPLDKALGFLDLLVEVMPGKEFLEIAKPRYSWDPRTILTQAAEPNCSHGDFLILRSFLRASGGGPGSSTDVETEVRERMTKSAQSRNASGRSFWAISALYLCIAHGSLDLFSSVLDWSRRFEKDWEVAGEIRNEISEPVSEAIDLLSGIVLDFNTPVRDAAAVRADIETANEIIVKCIERVMKLREPQRRPATNFWRATLLASHVVNRRLHLINSFQGRSGLSDEATYDIVWEPTLQMLGRIETSALQTHQGKLRPSIETQVLRCDIPSRGHIRDHTWRFLDNLARLRDELWHQERVKRLPAVTTLPNPWPKGLPVHHFFSLPPEKRHKMPYVSSRASNVLFSDPAILLRPPPTEKETVEAIEGFVDDYAVCLKLYIFSQCDDGPKDLEDRTLSAFNDIPGAHTPELQNPPSPSFPDIGNSRSPTEWNPDPYTDVQSKAREDELHITLAQTCLYYMLPASKANADEISVRALAKGQKPLSNWSARSLWRPTAYPRSQTGATRDALIAAAILAINSQHGSDSSLMIHPFPGPEDLRFPALYLADEFLEGLAEAPYMGDGFVELLKEFHRTVPADLLFGLTSSVLSKSMSATDEQGRSLWLAVDLVALLAQSDRPAMACDLIRDFVLDRAEDSSWHRHIFHAGFFSVLSHGEVKQFLGDMVRAIIERLQNGTAIKVTTVKMLANVLGGCKFVDQQTAADILGSILENAGHIDIRAATVSALIDTLTSTKDEKIIDIIVNVLETRAVPIAASMHERYPLTEEAWREAEADNNLPEVGGTTTLDRPIMQLLEVATKHQLSLPQWKDKPSSTLMARVFEWSVNNNRRWMTRFLTHNGFTVHEGNEIAAAPVNIDMINNLVKQRPKDLTPETLDMVRTITMASISPPPAIAAVTAKVRNTPALANSNAGKHWLYLWGNNPTDALGLGAAALALFLNNPRNNPGSELIQAIQSFLVDLANTLIYASEKAALQSLTAHLNTLRDYGEDHDMVACYGAWRERTQPVLIRIIETIDMIRFSLAWRRNVKRVPASLPDTFALRVEMLHLPRSGPPSPPPSWKREREKGGDWDDVALRARAGTEGEIMAKFVGDVKLLVGLLAGGREPYHERWGELKDKVVEETEGVDCLRVAVGLVGELELGVGEMGLGLGLGLEEYLLVELALALIMDAEGDADHSGLARKARDMVSKWAVCGDSWVRDKARAAIESMGSREPDEAGKLWESVEWDREQKRLE</sequence>
<protein>
    <submittedName>
        <fullName evidence="2">Uncharacterized protein</fullName>
    </submittedName>
</protein>
<organism evidence="2 3">
    <name type="scientific">Madurella mycetomatis</name>
    <dbReference type="NCBI Taxonomy" id="100816"/>
    <lineage>
        <taxon>Eukaryota</taxon>
        <taxon>Fungi</taxon>
        <taxon>Dikarya</taxon>
        <taxon>Ascomycota</taxon>
        <taxon>Pezizomycotina</taxon>
        <taxon>Sordariomycetes</taxon>
        <taxon>Sordariomycetidae</taxon>
        <taxon>Sordariales</taxon>
        <taxon>Sordariales incertae sedis</taxon>
        <taxon>Madurella</taxon>
    </lineage>
</organism>
<name>A0A175W043_9PEZI</name>
<reference evidence="2 3" key="1">
    <citation type="journal article" date="2016" name="Genome Announc.">
        <title>Genome Sequence of Madurella mycetomatis mm55, Isolated from a Human Mycetoma Case in Sudan.</title>
        <authorList>
            <person name="Smit S."/>
            <person name="Derks M.F."/>
            <person name="Bervoets S."/>
            <person name="Fahal A."/>
            <person name="van Leeuwen W."/>
            <person name="van Belkum A."/>
            <person name="van de Sande W.W."/>
        </authorList>
    </citation>
    <scope>NUCLEOTIDE SEQUENCE [LARGE SCALE GENOMIC DNA]</scope>
    <source>
        <strain evidence="3">mm55</strain>
    </source>
</reference>
<accession>A0A175W043</accession>